<evidence type="ECO:0000313" key="4">
    <source>
        <dbReference type="Proteomes" id="UP001157915"/>
    </source>
</evidence>
<comment type="similarity">
    <text evidence="1">Belongs to the metallo-dependent hydrolases superfamily.</text>
</comment>
<dbReference type="Pfam" id="PF04909">
    <property type="entry name" value="Amidohydro_2"/>
    <property type="match status" value="1"/>
</dbReference>
<dbReference type="PANTHER" id="PTHR43569">
    <property type="entry name" value="AMIDOHYDROLASE"/>
    <property type="match status" value="1"/>
</dbReference>
<dbReference type="SUPFAM" id="SSF51556">
    <property type="entry name" value="Metallo-dependent hydrolases"/>
    <property type="match status" value="1"/>
</dbReference>
<organism evidence="3 4">
    <name type="scientific">Algoriphagus winogradskyi</name>
    <dbReference type="NCBI Taxonomy" id="237017"/>
    <lineage>
        <taxon>Bacteria</taxon>
        <taxon>Pseudomonadati</taxon>
        <taxon>Bacteroidota</taxon>
        <taxon>Cytophagia</taxon>
        <taxon>Cytophagales</taxon>
        <taxon>Cyclobacteriaceae</taxon>
        <taxon>Algoriphagus</taxon>
    </lineage>
</organism>
<reference evidence="3 4" key="1">
    <citation type="submission" date="2017-05" db="EMBL/GenBank/DDBJ databases">
        <authorList>
            <person name="Varghese N."/>
            <person name="Submissions S."/>
        </authorList>
    </citation>
    <scope>NUCLEOTIDE SEQUENCE [LARGE SCALE GENOMIC DNA]</scope>
    <source>
        <strain evidence="3 4">DSM 15360</strain>
    </source>
</reference>
<name>A0ABY1NC26_9BACT</name>
<feature type="domain" description="Amidohydrolase-related" evidence="2">
    <location>
        <begin position="4"/>
        <end position="274"/>
    </location>
</feature>
<comment type="caution">
    <text evidence="3">The sequence shown here is derived from an EMBL/GenBank/DDBJ whole genome shotgun (WGS) entry which is preliminary data.</text>
</comment>
<dbReference type="Proteomes" id="UP001157915">
    <property type="component" value="Unassembled WGS sequence"/>
</dbReference>
<keyword evidence="4" id="KW-1185">Reference proteome</keyword>
<accession>A0ABY1NC26</accession>
<sequence length="282" mass="32871">MRLDSHQHFWKYNPQKHSWITDDMKVIQRDFLPEDLFPILAEHKIDGCVAVQADESFRETAFLCDLAEEHEQIKAVVGWVDLGSDDVDKDLDQFASQKKLKGYREVLQSKPVEYMLRKEFIRGVEKIGKRGYTYDILIFHNQLEAALQFVKKAPEQPFVIDHIAKPNIKLGIWREWQKEMTPLAERDYIFCKVTGMVTEADWKKWTASELQVYLDVVLELFGPKRLMFGSDWPVCKIAGEYEQVLEVIERFTDKLSKTEKEAIMGNTGAEFYGISAMPKPEK</sequence>
<evidence type="ECO:0000256" key="1">
    <source>
        <dbReference type="ARBA" id="ARBA00038310"/>
    </source>
</evidence>
<evidence type="ECO:0000313" key="3">
    <source>
        <dbReference type="EMBL" id="SMP06071.1"/>
    </source>
</evidence>
<evidence type="ECO:0000259" key="2">
    <source>
        <dbReference type="Pfam" id="PF04909"/>
    </source>
</evidence>
<gene>
    <name evidence="3" type="ORF">SAMN06265367_101413</name>
</gene>
<proteinExistence type="inferred from homology"/>
<protein>
    <submittedName>
        <fullName evidence="3">L-fuconolactonase</fullName>
    </submittedName>
</protein>
<dbReference type="InterPro" id="IPR032466">
    <property type="entry name" value="Metal_Hydrolase"/>
</dbReference>
<dbReference type="InterPro" id="IPR006680">
    <property type="entry name" value="Amidohydro-rel"/>
</dbReference>
<dbReference type="InterPro" id="IPR052350">
    <property type="entry name" value="Metallo-dep_Lactonases"/>
</dbReference>
<dbReference type="RefSeq" id="WP_283411350.1">
    <property type="nucleotide sequence ID" value="NZ_FXUA01000001.1"/>
</dbReference>
<dbReference type="EMBL" id="FXUA01000001">
    <property type="protein sequence ID" value="SMP06071.1"/>
    <property type="molecule type" value="Genomic_DNA"/>
</dbReference>
<dbReference type="Gene3D" id="3.20.20.140">
    <property type="entry name" value="Metal-dependent hydrolases"/>
    <property type="match status" value="1"/>
</dbReference>
<dbReference type="PANTHER" id="PTHR43569:SF2">
    <property type="entry name" value="AMIDOHYDROLASE-RELATED DOMAIN-CONTAINING PROTEIN"/>
    <property type="match status" value="1"/>
</dbReference>